<dbReference type="AlphaFoldDB" id="A0AAW6Y5F4"/>
<accession>A0AAW6Y5F4</accession>
<dbReference type="SUPFAM" id="SSF46955">
    <property type="entry name" value="Putative DNA-binding domain"/>
    <property type="match status" value="1"/>
</dbReference>
<dbReference type="Proteomes" id="UP001237784">
    <property type="component" value="Unassembled WGS sequence"/>
</dbReference>
<sequence length="73" mass="8184">MSKQGKNLLNLTQAAEAVGITRKTLYSHIDKGLVSVTRQQGKRYVDVSELIRYYGSVSLPEEKVNTVTRSQTK</sequence>
<dbReference type="InterPro" id="IPR041657">
    <property type="entry name" value="HTH_17"/>
</dbReference>
<evidence type="ECO:0000313" key="2">
    <source>
        <dbReference type="EMBL" id="MDK7064325.1"/>
    </source>
</evidence>
<feature type="domain" description="Helix-turn-helix" evidence="1">
    <location>
        <begin position="8"/>
        <end position="53"/>
    </location>
</feature>
<evidence type="ECO:0000313" key="3">
    <source>
        <dbReference type="Proteomes" id="UP001237784"/>
    </source>
</evidence>
<proteinExistence type="predicted"/>
<feature type="non-terminal residue" evidence="2">
    <location>
        <position position="73"/>
    </location>
</feature>
<name>A0AAW6Y5F4_GARVA</name>
<reference evidence="2" key="1">
    <citation type="submission" date="2023-05" db="EMBL/GenBank/DDBJ databases">
        <title>Cataloging the Phylogenetic Diversity of Human Bladder Bacteria.</title>
        <authorList>
            <person name="Du J."/>
        </authorList>
    </citation>
    <scope>NUCLEOTIDE SEQUENCE</scope>
    <source>
        <strain evidence="2">UMB6789</strain>
    </source>
</reference>
<protein>
    <submittedName>
        <fullName evidence="2">Helix-turn-helix domain-containing protein</fullName>
    </submittedName>
</protein>
<dbReference type="EMBL" id="JASOME010000110">
    <property type="protein sequence ID" value="MDK7064325.1"/>
    <property type="molecule type" value="Genomic_DNA"/>
</dbReference>
<evidence type="ECO:0000259" key="1">
    <source>
        <dbReference type="Pfam" id="PF12728"/>
    </source>
</evidence>
<dbReference type="Pfam" id="PF12728">
    <property type="entry name" value="HTH_17"/>
    <property type="match status" value="1"/>
</dbReference>
<comment type="caution">
    <text evidence="2">The sequence shown here is derived from an EMBL/GenBank/DDBJ whole genome shotgun (WGS) entry which is preliminary data.</text>
</comment>
<gene>
    <name evidence="2" type="ORF">QP372_07430</name>
</gene>
<dbReference type="InterPro" id="IPR009061">
    <property type="entry name" value="DNA-bd_dom_put_sf"/>
</dbReference>
<organism evidence="2 3">
    <name type="scientific">Gardnerella vaginalis</name>
    <dbReference type="NCBI Taxonomy" id="2702"/>
    <lineage>
        <taxon>Bacteria</taxon>
        <taxon>Bacillati</taxon>
        <taxon>Actinomycetota</taxon>
        <taxon>Actinomycetes</taxon>
        <taxon>Bifidobacteriales</taxon>
        <taxon>Bifidobacteriaceae</taxon>
        <taxon>Gardnerella</taxon>
    </lineage>
</organism>